<evidence type="ECO:0000313" key="4">
    <source>
        <dbReference type="Proteomes" id="UP000280406"/>
    </source>
</evidence>
<name>A0A428AQ92_STRSA</name>
<dbReference type="Proteomes" id="UP000280406">
    <property type="component" value="Unassembled WGS sequence"/>
</dbReference>
<reference evidence="2 3" key="2">
    <citation type="submission" date="2018-12" db="EMBL/GenBank/DDBJ databases">
        <authorList>
            <consortium name="Pathogen Informatics"/>
        </authorList>
    </citation>
    <scope>NUCLEOTIDE SEQUENCE [LARGE SCALE GENOMIC DNA]</scope>
    <source>
        <strain evidence="3">NCTC 10904</strain>
        <strain evidence="2">NCTC10904</strain>
    </source>
</reference>
<protein>
    <submittedName>
        <fullName evidence="1">Uncharacterized protein</fullName>
    </submittedName>
</protein>
<proteinExistence type="predicted"/>
<dbReference type="EMBL" id="RJND01000002">
    <property type="protein sequence ID" value="RSI53586.1"/>
    <property type="molecule type" value="Genomic_DNA"/>
</dbReference>
<reference evidence="1 4" key="1">
    <citation type="submission" date="2018-11" db="EMBL/GenBank/DDBJ databases">
        <title>Species Designations Belie Phenotypic and Genotypic Heterogeneity in Oral Streptococci.</title>
        <authorList>
            <person name="Velsko I."/>
        </authorList>
    </citation>
    <scope>NUCLEOTIDE SEQUENCE [LARGE SCALE GENOMIC DNA]</scope>
    <source>
        <strain evidence="1 4">BCC37</strain>
    </source>
</reference>
<dbReference type="EMBL" id="LR134002">
    <property type="protein sequence ID" value="VDY71363.1"/>
    <property type="molecule type" value="Genomic_DNA"/>
</dbReference>
<dbReference type="InterPro" id="IPR046702">
    <property type="entry name" value="DUF6572"/>
</dbReference>
<evidence type="ECO:0000313" key="2">
    <source>
        <dbReference type="EMBL" id="VDY71363.1"/>
    </source>
</evidence>
<sequence>MSVFETDQIDTMGVVNGNLELLIIDTCNWEFEEEHFELLEDKLNNYLLYLDTKQYVPKYGDDFDKIIISIHFMYNLVENAVKFLNVVSQQLAESGYTLHIHLPE</sequence>
<evidence type="ECO:0000313" key="1">
    <source>
        <dbReference type="EMBL" id="RSI53586.1"/>
    </source>
</evidence>
<dbReference type="Proteomes" id="UP000266918">
    <property type="component" value="Chromosome"/>
</dbReference>
<accession>A0A428AQ92</accession>
<dbReference type="RefSeq" id="WP_125332677.1">
    <property type="nucleotide sequence ID" value="NZ_CP076611.1"/>
</dbReference>
<organism evidence="1 4">
    <name type="scientific">Streptococcus sanguinis</name>
    <dbReference type="NCBI Taxonomy" id="1305"/>
    <lineage>
        <taxon>Bacteria</taxon>
        <taxon>Bacillati</taxon>
        <taxon>Bacillota</taxon>
        <taxon>Bacilli</taxon>
        <taxon>Lactobacillales</taxon>
        <taxon>Streptococcaceae</taxon>
        <taxon>Streptococcus</taxon>
    </lineage>
</organism>
<dbReference type="Pfam" id="PF20212">
    <property type="entry name" value="DUF6572"/>
    <property type="match status" value="1"/>
</dbReference>
<dbReference type="AlphaFoldDB" id="A0A428AQ92"/>
<gene>
    <name evidence="1" type="ORF">D8869_03855</name>
    <name evidence="2" type="ORF">NCTC10904_01042</name>
</gene>
<evidence type="ECO:0000313" key="3">
    <source>
        <dbReference type="Proteomes" id="UP000266918"/>
    </source>
</evidence>